<dbReference type="EMBL" id="FOXA01000048">
    <property type="protein sequence ID" value="SFQ19801.1"/>
    <property type="molecule type" value="Genomic_DNA"/>
</dbReference>
<dbReference type="InterPro" id="IPR029062">
    <property type="entry name" value="Class_I_gatase-like"/>
</dbReference>
<dbReference type="InterPro" id="IPR024078">
    <property type="entry name" value="LmbE-like_dom_sf"/>
</dbReference>
<dbReference type="Gene3D" id="3.40.50.10320">
    <property type="entry name" value="LmbE-like"/>
    <property type="match status" value="1"/>
</dbReference>
<dbReference type="SUPFAM" id="SSF52317">
    <property type="entry name" value="Class I glutamine amidotransferase-like"/>
    <property type="match status" value="1"/>
</dbReference>
<evidence type="ECO:0000313" key="1">
    <source>
        <dbReference type="EMBL" id="SFQ19801.1"/>
    </source>
</evidence>
<dbReference type="InterPro" id="IPR003737">
    <property type="entry name" value="GlcNAc_PI_deacetylase-related"/>
</dbReference>
<dbReference type="Pfam" id="PF02585">
    <property type="entry name" value="PIG-L"/>
    <property type="match status" value="1"/>
</dbReference>
<dbReference type="AlphaFoldDB" id="A0A1I5WJM4"/>
<organism evidence="1 2">
    <name type="scientific">Tranquillimonas alkanivorans</name>
    <dbReference type="NCBI Taxonomy" id="441119"/>
    <lineage>
        <taxon>Bacteria</taxon>
        <taxon>Pseudomonadati</taxon>
        <taxon>Pseudomonadota</taxon>
        <taxon>Alphaproteobacteria</taxon>
        <taxon>Rhodobacterales</taxon>
        <taxon>Roseobacteraceae</taxon>
        <taxon>Tranquillimonas</taxon>
    </lineage>
</organism>
<dbReference type="STRING" id="441119.SAMN04488047_1485"/>
<dbReference type="RefSeq" id="WP_093425790.1">
    <property type="nucleotide sequence ID" value="NZ_FOXA01000048.1"/>
</dbReference>
<name>A0A1I5WJM4_9RHOB</name>
<proteinExistence type="predicted"/>
<dbReference type="SUPFAM" id="SSF102588">
    <property type="entry name" value="LmbE-like"/>
    <property type="match status" value="1"/>
</dbReference>
<gene>
    <name evidence="1" type="ORF">SAMN04488047_1485</name>
</gene>
<accession>A0A1I5WJM4</accession>
<reference evidence="1 2" key="1">
    <citation type="submission" date="2016-10" db="EMBL/GenBank/DDBJ databases">
        <authorList>
            <person name="de Groot N.N."/>
        </authorList>
    </citation>
    <scope>NUCLEOTIDE SEQUENCE [LARGE SCALE GENOMIC DNA]</scope>
    <source>
        <strain evidence="1 2">DSM 19547</strain>
    </source>
</reference>
<dbReference type="Proteomes" id="UP000199356">
    <property type="component" value="Unassembled WGS sequence"/>
</dbReference>
<evidence type="ECO:0000313" key="2">
    <source>
        <dbReference type="Proteomes" id="UP000199356"/>
    </source>
</evidence>
<dbReference type="OrthoDB" id="9759749at2"/>
<protein>
    <submittedName>
        <fullName evidence="1">GlcNAc-PI de-N-acetylase</fullName>
    </submittedName>
</protein>
<sequence length="782" mass="84960">MPLTDPARLSAEARAPHVVSLWRALQPLQTVVSFMNTGAHPDDETSAMLAALAWRDGVDISYACSTRGEGGQNDIGTEAGPALGVLRTAEMEAACDVLGLRMYWLSESPDDTIFDFGFSKSGVETLGRWGRDRTLARFIHILRRERPDIICPTFLDVPGQHGHHRAMTEAAHLVMDLAADPDFAGSDLPPWQVKKLYLPAWSGAGQAYDDDLPPPPATLTIPGKGLDPVTGWSFERIGQQSRACHATQAMGKWISAGTERDFPLHLKDSRVAGPDGTLVSGLAARLPDLKDCPHLAAAQEACDAARSAFPEAAVVLAHLSHALAELREADSRLTQDERAAFGHKLRRKEEQLSLAIRHAARVEVFGFTDLDFVRPGGTTALTVETRQGDAEHVEVRPELPQGWVAEGGTLAVTFEAATSAPYPDTYLPGQPAAPCLLSRVTANGVTSETRVPLSLPPVVLPDRTAALAPTAAVLNTAQSERRFSVALSDVAPKGADAALEVPKGWTAERTDGGFDVTAPETLTDGAYTLRLTLDGQPAQTLIRVSHPHTAPRALAQPAEVAVRAVAVETPEARIGYVGGGNDRVDCWLAAIGLDVTVIEDRDLETPSRLARFDTIVVGIFAMRFREGLAEAMPRIHDWVRAGGTLVTLYHRPWDAWDPDAIPPARLEIGQPSLRWRVTDENAEVTVLSDHPALERPNRLATEDWADWHKERGLYFAKEWDEAYTPLLSMHDADEAPLEGALLVADIGKGRHVHTSLILHHQMERLTPGAFRLMANLVTPRDE</sequence>
<keyword evidence="2" id="KW-1185">Reference proteome</keyword>